<evidence type="ECO:0000256" key="3">
    <source>
        <dbReference type="RuleBase" id="RU000461"/>
    </source>
</evidence>
<dbReference type="RefSeq" id="WP_037169699.1">
    <property type="nucleotide sequence ID" value="NZ_JOKJ01000002.1"/>
</dbReference>
<dbReference type="Pfam" id="PF00067">
    <property type="entry name" value="p450"/>
    <property type="match status" value="1"/>
</dbReference>
<keyword evidence="3" id="KW-0408">Iron</keyword>
<reference evidence="4 5" key="1">
    <citation type="submission" date="2014-06" db="EMBL/GenBank/DDBJ databases">
        <title>Rhizobium pelagicum/R2-400B4.</title>
        <authorList>
            <person name="Kimes N.E."/>
            <person name="Lopez-Perez M."/>
        </authorList>
    </citation>
    <scope>NUCLEOTIDE SEQUENCE [LARGE SCALE GENOMIC DNA]</scope>
    <source>
        <strain evidence="4 5">R2-400B4</strain>
    </source>
</reference>
<evidence type="ECO:0000313" key="4">
    <source>
        <dbReference type="EMBL" id="KEQ10703.1"/>
    </source>
</evidence>
<evidence type="ECO:0000256" key="2">
    <source>
        <dbReference type="ARBA" id="ARBA00010617"/>
    </source>
</evidence>
<dbReference type="PANTHER" id="PTHR46696">
    <property type="entry name" value="P450, PUTATIVE (EUROFUNG)-RELATED"/>
    <property type="match status" value="1"/>
</dbReference>
<organism evidence="4 5">
    <name type="scientific">Pseudorhizobium pelagicum</name>
    <dbReference type="NCBI Taxonomy" id="1509405"/>
    <lineage>
        <taxon>Bacteria</taxon>
        <taxon>Pseudomonadati</taxon>
        <taxon>Pseudomonadota</taxon>
        <taxon>Alphaproteobacteria</taxon>
        <taxon>Hyphomicrobiales</taxon>
        <taxon>Rhizobiaceae</taxon>
        <taxon>Rhizobium/Agrobacterium group</taxon>
        <taxon>Pseudorhizobium</taxon>
    </lineage>
</organism>
<dbReference type="InterPro" id="IPR001128">
    <property type="entry name" value="Cyt_P450"/>
</dbReference>
<dbReference type="PROSITE" id="PS00086">
    <property type="entry name" value="CYTOCHROME_P450"/>
    <property type="match status" value="1"/>
</dbReference>
<comment type="similarity">
    <text evidence="2 3">Belongs to the cytochrome P450 family.</text>
</comment>
<evidence type="ECO:0000313" key="5">
    <source>
        <dbReference type="Proteomes" id="UP000052167"/>
    </source>
</evidence>
<evidence type="ECO:0008006" key="6">
    <source>
        <dbReference type="Google" id="ProtNLM"/>
    </source>
</evidence>
<dbReference type="GO" id="GO:0005506">
    <property type="term" value="F:iron ion binding"/>
    <property type="evidence" value="ECO:0007669"/>
    <property type="project" value="InterPro"/>
</dbReference>
<comment type="cofactor">
    <cofactor evidence="1">
        <name>heme</name>
        <dbReference type="ChEBI" id="CHEBI:30413"/>
    </cofactor>
</comment>
<dbReference type="EMBL" id="JOKJ01000002">
    <property type="protein sequence ID" value="KEQ10703.1"/>
    <property type="molecule type" value="Genomic_DNA"/>
</dbReference>
<keyword evidence="3" id="KW-0349">Heme</keyword>
<name>A0A922P1G0_9HYPH</name>
<proteinExistence type="inferred from homology"/>
<dbReference type="PANTHER" id="PTHR46696:SF3">
    <property type="entry name" value="PULCHERRIMINIC ACID SYNTHASE"/>
    <property type="match status" value="1"/>
</dbReference>
<evidence type="ECO:0000256" key="1">
    <source>
        <dbReference type="ARBA" id="ARBA00001971"/>
    </source>
</evidence>
<protein>
    <recommendedName>
        <fullName evidence="6">Cytochrome P450</fullName>
    </recommendedName>
</protein>
<dbReference type="SUPFAM" id="SSF48264">
    <property type="entry name" value="Cytochrome P450"/>
    <property type="match status" value="1"/>
</dbReference>
<keyword evidence="3" id="KW-0560">Oxidoreductase</keyword>
<comment type="caution">
    <text evidence="4">The sequence shown here is derived from an EMBL/GenBank/DDBJ whole genome shotgun (WGS) entry which is preliminary data.</text>
</comment>
<sequence>MNTELSFEQAPSPARDIPVLTTAELEADPHKAFRRLRTTHSLAEHEAGGYFVLRHPDVMRLGQDRRLQATETAIPRQRGLTEGPLFDIFQDGMLTSNGAVHGSRRAPMSRALAGRLIERVRTHARDASEALIASFQRAGQAEFVDQFAARLPVYTLARMLAVPEKDHPSFARHVLQMSRFFSPSFTDGDLQTCTAAAESLYAYLEEMLHERRQRPRDDVLSDLLTAAADEGVLSEREVVAQVVQLIVGGTESVRAAIVAQTYLLLLNRNQWKAVCDFPELVPAAVTEAMRFEPGIAGVVRVAVEAIDLDEVTIPAASLVVLSTMSAMRDEHVYAQPDVFDIHREQASGLHSVFGVGAHRCVADALARAELEECLQVLTRRLPQLRLEEIPVLKGYMFTRDPTSMCVSWPT</sequence>
<dbReference type="GO" id="GO:0020037">
    <property type="term" value="F:heme binding"/>
    <property type="evidence" value="ECO:0007669"/>
    <property type="project" value="InterPro"/>
</dbReference>
<dbReference type="Proteomes" id="UP000052167">
    <property type="component" value="Unassembled WGS sequence"/>
</dbReference>
<gene>
    <name evidence="4" type="ORF">GV68_10665</name>
</gene>
<dbReference type="AlphaFoldDB" id="A0A922P1G0"/>
<dbReference type="InterPro" id="IPR036396">
    <property type="entry name" value="Cyt_P450_sf"/>
</dbReference>
<keyword evidence="3" id="KW-0503">Monooxygenase</keyword>
<dbReference type="GO" id="GO:0004497">
    <property type="term" value="F:monooxygenase activity"/>
    <property type="evidence" value="ECO:0007669"/>
    <property type="project" value="UniProtKB-KW"/>
</dbReference>
<keyword evidence="3" id="KW-0479">Metal-binding</keyword>
<dbReference type="OrthoDB" id="9801155at2"/>
<dbReference type="GO" id="GO:0016705">
    <property type="term" value="F:oxidoreductase activity, acting on paired donors, with incorporation or reduction of molecular oxygen"/>
    <property type="evidence" value="ECO:0007669"/>
    <property type="project" value="InterPro"/>
</dbReference>
<accession>A0A922P1G0</accession>
<keyword evidence="5" id="KW-1185">Reference proteome</keyword>
<dbReference type="InterPro" id="IPR017972">
    <property type="entry name" value="Cyt_P450_CS"/>
</dbReference>
<dbReference type="Gene3D" id="1.10.630.10">
    <property type="entry name" value="Cytochrome P450"/>
    <property type="match status" value="1"/>
</dbReference>